<comment type="similarity">
    <text evidence="4 15">Belongs to the complex I NDUFA10 subunit family.</text>
</comment>
<dbReference type="PIRSF" id="PIRSF000543">
    <property type="entry name" value="NADH_UQ_42KD"/>
    <property type="match status" value="1"/>
</dbReference>
<dbReference type="AlphaFoldDB" id="A0A3Q1JLQ8"/>
<comment type="subcellular location">
    <subcellularLocation>
        <location evidence="3 15">Mitochondrion matrix</location>
    </subcellularLocation>
</comment>
<keyword evidence="12" id="KW-0809">Transit peptide</keyword>
<dbReference type="STRING" id="64144.ENSATEP00000034060"/>
<dbReference type="PANTHER" id="PTHR10513">
    <property type="entry name" value="DEOXYNUCLEOSIDE KINASE"/>
    <property type="match status" value="1"/>
</dbReference>
<dbReference type="SUPFAM" id="SSF52540">
    <property type="entry name" value="P-loop containing nucleoside triphosphate hydrolases"/>
    <property type="match status" value="1"/>
</dbReference>
<dbReference type="Pfam" id="PF01712">
    <property type="entry name" value="dNK"/>
    <property type="match status" value="1"/>
</dbReference>
<accession>A0A3Q1JLQ8</accession>
<evidence type="ECO:0000256" key="12">
    <source>
        <dbReference type="ARBA" id="ARBA00022946"/>
    </source>
</evidence>
<dbReference type="OMA" id="DPHNKKM"/>
<keyword evidence="14 15" id="KW-0496">Mitochondrion</keyword>
<dbReference type="GO" id="GO:0005759">
    <property type="term" value="C:mitochondrial matrix"/>
    <property type="evidence" value="ECO:0007669"/>
    <property type="project" value="UniProtKB-SubCell"/>
</dbReference>
<gene>
    <name evidence="17" type="primary">NDUFA10</name>
</gene>
<dbReference type="Gene3D" id="3.40.50.300">
    <property type="entry name" value="P-loop containing nucleotide triphosphate hydrolases"/>
    <property type="match status" value="1"/>
</dbReference>
<keyword evidence="11 15" id="KW-0274">FAD</keyword>
<dbReference type="InterPro" id="IPR015828">
    <property type="entry name" value="NDUFA10"/>
</dbReference>
<reference evidence="17" key="2">
    <citation type="submission" date="2025-08" db="UniProtKB">
        <authorList>
            <consortium name="Ensembl"/>
        </authorList>
    </citation>
    <scope>IDENTIFICATION</scope>
</reference>
<evidence type="ECO:0000256" key="13">
    <source>
        <dbReference type="ARBA" id="ARBA00022982"/>
    </source>
</evidence>
<dbReference type="InterPro" id="IPR050566">
    <property type="entry name" value="Deoxyribonucleoside_kinase"/>
</dbReference>
<comment type="function">
    <text evidence="2 15">Accessory subunit of the mitochondrial membrane respiratory chain NADH dehydrogenase (Complex I), that is believed not to be involved in catalysis. Complex I functions in the transfer of electrons from NADH to the respiratory chain. The immediate electron acceptor for the enzyme is believed to be ubiquinone.</text>
</comment>
<dbReference type="InterPro" id="IPR031314">
    <property type="entry name" value="DNK_dom"/>
</dbReference>
<dbReference type="GeneID" id="113173690"/>
<evidence type="ECO:0000256" key="10">
    <source>
        <dbReference type="ARBA" id="ARBA00022660"/>
    </source>
</evidence>
<evidence type="ECO:0000313" key="17">
    <source>
        <dbReference type="Ensembl" id="ENSATEP00000034060.1"/>
    </source>
</evidence>
<dbReference type="GO" id="GO:0006120">
    <property type="term" value="P:mitochondrial electron transport, NADH to ubiquinone"/>
    <property type="evidence" value="ECO:0007669"/>
    <property type="project" value="InterPro"/>
</dbReference>
<feature type="domain" description="Deoxynucleoside kinase" evidence="16">
    <location>
        <begin position="60"/>
        <end position="269"/>
    </location>
</feature>
<evidence type="ECO:0000256" key="5">
    <source>
        <dbReference type="ARBA" id="ARBA00011514"/>
    </source>
</evidence>
<protein>
    <recommendedName>
        <fullName evidence="6 15">NADH dehydrogenase [ubiquinone] 1 alpha subcomplex subunit 10, mitochondrial</fullName>
    </recommendedName>
</protein>
<evidence type="ECO:0000256" key="14">
    <source>
        <dbReference type="ARBA" id="ARBA00023128"/>
    </source>
</evidence>
<evidence type="ECO:0000256" key="6">
    <source>
        <dbReference type="ARBA" id="ARBA00017279"/>
    </source>
</evidence>
<evidence type="ECO:0000256" key="11">
    <source>
        <dbReference type="ARBA" id="ARBA00022827"/>
    </source>
</evidence>
<evidence type="ECO:0000256" key="1">
    <source>
        <dbReference type="ARBA" id="ARBA00001974"/>
    </source>
</evidence>
<dbReference type="FunFam" id="3.40.50.300:FF:000837">
    <property type="entry name" value="NADH dehydrogenase [ubiquinone] 1 alpha subcomplex subunit 10, mitochondrial"/>
    <property type="match status" value="1"/>
</dbReference>
<evidence type="ECO:0000256" key="15">
    <source>
        <dbReference type="PIRNR" id="PIRNR000543"/>
    </source>
</evidence>
<dbReference type="InParanoid" id="A0A3Q1JLQ8"/>
<dbReference type="Ensembl" id="ENSATET00000034556.3">
    <property type="protein sequence ID" value="ENSATEP00000034060.1"/>
    <property type="gene ID" value="ENSATEG00000023419.3"/>
</dbReference>
<evidence type="ECO:0000259" key="16">
    <source>
        <dbReference type="Pfam" id="PF01712"/>
    </source>
</evidence>
<keyword evidence="9 15" id="KW-0285">Flavoprotein</keyword>
<dbReference type="PANTHER" id="PTHR10513:SF15">
    <property type="entry name" value="NADH DEHYDROGENASE [UBIQUINONE] 1 ALPHA SUBCOMPLEX SUBUNIT 10, MITOCHONDRIAL"/>
    <property type="match status" value="1"/>
</dbReference>
<evidence type="ECO:0000256" key="3">
    <source>
        <dbReference type="ARBA" id="ARBA00004305"/>
    </source>
</evidence>
<keyword evidence="18" id="KW-1185">Reference proteome</keyword>
<dbReference type="InterPro" id="IPR027417">
    <property type="entry name" value="P-loop_NTPase"/>
</dbReference>
<keyword evidence="13 15" id="KW-0249">Electron transport</keyword>
<organism evidence="17 18">
    <name type="scientific">Anabas testudineus</name>
    <name type="common">Climbing perch</name>
    <name type="synonym">Anthias testudineus</name>
    <dbReference type="NCBI Taxonomy" id="64144"/>
    <lineage>
        <taxon>Eukaryota</taxon>
        <taxon>Metazoa</taxon>
        <taxon>Chordata</taxon>
        <taxon>Craniata</taxon>
        <taxon>Vertebrata</taxon>
        <taxon>Euteleostomi</taxon>
        <taxon>Actinopterygii</taxon>
        <taxon>Neopterygii</taxon>
        <taxon>Teleostei</taxon>
        <taxon>Neoteleostei</taxon>
        <taxon>Acanthomorphata</taxon>
        <taxon>Anabantaria</taxon>
        <taxon>Anabantiformes</taxon>
        <taxon>Anabantoidei</taxon>
        <taxon>Anabantidae</taxon>
        <taxon>Anabas</taxon>
    </lineage>
</organism>
<comment type="subunit">
    <text evidence="5">Complex I is composed of 45 different subunits. This a component of the hydrophobic protein fraction.</text>
</comment>
<dbReference type="GeneTree" id="ENSGT00390000016151"/>
<evidence type="ECO:0000256" key="2">
    <source>
        <dbReference type="ARBA" id="ARBA00003195"/>
    </source>
</evidence>
<keyword evidence="7 15" id="KW-0813">Transport</keyword>
<comment type="cofactor">
    <cofactor evidence="1 15">
        <name>FAD</name>
        <dbReference type="ChEBI" id="CHEBI:57692"/>
    </cofactor>
</comment>
<evidence type="ECO:0000256" key="9">
    <source>
        <dbReference type="ARBA" id="ARBA00022630"/>
    </source>
</evidence>
<reference evidence="17" key="1">
    <citation type="submission" date="2021-04" db="EMBL/GenBank/DDBJ databases">
        <authorList>
            <consortium name="Wellcome Sanger Institute Data Sharing"/>
        </authorList>
    </citation>
    <scope>NUCLEOTIDE SEQUENCE [LARGE SCALE GENOMIC DNA]</scope>
</reference>
<dbReference type="Proteomes" id="UP000265040">
    <property type="component" value="Chromosome 21"/>
</dbReference>
<evidence type="ECO:0000256" key="8">
    <source>
        <dbReference type="ARBA" id="ARBA00022553"/>
    </source>
</evidence>
<evidence type="ECO:0000256" key="7">
    <source>
        <dbReference type="ARBA" id="ARBA00022448"/>
    </source>
</evidence>
<keyword evidence="8" id="KW-0597">Phosphoprotein</keyword>
<evidence type="ECO:0000313" key="18">
    <source>
        <dbReference type="Proteomes" id="UP000265040"/>
    </source>
</evidence>
<dbReference type="RefSeq" id="XP_026232983.1">
    <property type="nucleotide sequence ID" value="XM_026377198.1"/>
</dbReference>
<reference evidence="17" key="3">
    <citation type="submission" date="2025-09" db="UniProtKB">
        <authorList>
            <consortium name="Ensembl"/>
        </authorList>
    </citation>
    <scope>IDENTIFICATION</scope>
</reference>
<keyword evidence="10 15" id="KW-0679">Respiratory chain</keyword>
<dbReference type="CDD" id="cd02030">
    <property type="entry name" value="NDUO42"/>
    <property type="match status" value="1"/>
</dbReference>
<name>A0A3Q1JLQ8_ANATE</name>
<sequence>MALRVIRLVIPSGASAFNAVNTVHKAGVHTTSVRSLRYGWWSYVLGERTTPRLKQYSKIISVDGNLASGKGALAQKLADKLGMLYMPEADTFYLDKMTGEKVPLSVDFNGMCSLEKFYTDPKASDGNSYRLQLWMYTMRLLQYSDAIEHLLTTGQGVILERSLFSDMVFVEAMFKQGYIRKECVQHYNEIKGISICEFLPPHLAIYVDQPAEEVQKKLKQSSKSYLQNVPLPYLKSIEDCYKKSFLPQISETSEVLVYDTTQAQDLERVVEDIEYLKFDKGPWLEQDDVTYHHMRMLVEDKQNVATLTHIPRFLPEITIGAHEYDEKYYAYKSLPGKKYAVGYNADVGDKNIWLK</sequence>
<evidence type="ECO:0000256" key="4">
    <source>
        <dbReference type="ARBA" id="ARBA00008606"/>
    </source>
</evidence>
<proteinExistence type="inferred from homology"/>
<dbReference type="OrthoDB" id="17400at2759"/>